<keyword evidence="14" id="KW-1185">Reference proteome</keyword>
<protein>
    <recommendedName>
        <fullName evidence="3 9">4-diphosphocytidyl-2-C-methyl-D-erythritol kinase</fullName>
        <shortName evidence="9">CMK</shortName>
        <ecNumber evidence="2 9">2.7.1.148</ecNumber>
    </recommendedName>
    <alternativeName>
        <fullName evidence="8 9">4-(cytidine-5'-diphospho)-2-C-methyl-D-erythritol kinase</fullName>
    </alternativeName>
</protein>
<reference evidence="14" key="1">
    <citation type="journal article" date="2022" name="Int. J. Syst. Evol. Microbiol.">
        <title>Anaeromyxobacter oryzae sp. nov., Anaeromyxobacter diazotrophicus sp. nov. and Anaeromyxobacter paludicola sp. nov., isolated from paddy soils.</title>
        <authorList>
            <person name="Itoh H."/>
            <person name="Xu Z."/>
            <person name="Mise K."/>
            <person name="Masuda Y."/>
            <person name="Ushijima N."/>
            <person name="Hayakawa C."/>
            <person name="Shiratori Y."/>
            <person name="Senoo K."/>
        </authorList>
    </citation>
    <scope>NUCLEOTIDE SEQUENCE [LARGE SCALE GENOMIC DNA]</scope>
    <source>
        <strain evidence="14">Red232</strain>
    </source>
</reference>
<dbReference type="EMBL" id="AP025591">
    <property type="protein sequence ID" value="BDG03653.1"/>
    <property type="molecule type" value="Genomic_DNA"/>
</dbReference>
<sequence>MRLATLAPAKVNLVLRVGPARADGYHDILSLMVPLDFGDGVEVRVSAGKGKVTCRVPGHPDLDGPGNLAARAAEAFRARFGVDRGIAIRIEKRTPVTAGLGGGSSDAAAVLRCLARAFRIRDAAALAEVGLSVGSDVPFFLGPGPAWATGRGERLRPADVAPQDVVLLYPEDPALAIRAGDAYRWLDASRRGAPTPPPLGRPRGIRAGSFRNDLQEPCLAERPALSPLLGLLVGRGATKAIMSGSGPTVFGLFSSRGAARRAAAAVTKEDVGPRVRVIAARTVRRQPRVTSWRSPRSASSRSTRRS</sequence>
<dbReference type="InterPro" id="IPR014721">
    <property type="entry name" value="Ribsml_uS5_D2-typ_fold_subgr"/>
</dbReference>
<evidence type="ECO:0000313" key="14">
    <source>
        <dbReference type="Proteomes" id="UP001162891"/>
    </source>
</evidence>
<dbReference type="InterPro" id="IPR013750">
    <property type="entry name" value="GHMP_kinase_C_dom"/>
</dbReference>
<dbReference type="SUPFAM" id="SSF54211">
    <property type="entry name" value="Ribosomal protein S5 domain 2-like"/>
    <property type="match status" value="1"/>
</dbReference>
<keyword evidence="6 9" id="KW-0418">Kinase</keyword>
<feature type="region of interest" description="Disordered" evidence="10">
    <location>
        <begin position="285"/>
        <end position="306"/>
    </location>
</feature>
<feature type="active site" evidence="9">
    <location>
        <position position="136"/>
    </location>
</feature>
<dbReference type="InterPro" id="IPR020568">
    <property type="entry name" value="Ribosomal_Su5_D2-typ_SF"/>
</dbReference>
<evidence type="ECO:0000256" key="6">
    <source>
        <dbReference type="ARBA" id="ARBA00022777"/>
    </source>
</evidence>
<dbReference type="HAMAP" id="MF_00061">
    <property type="entry name" value="IspE"/>
    <property type="match status" value="1"/>
</dbReference>
<accession>A0ABM7WVX0</accession>
<evidence type="ECO:0000256" key="3">
    <source>
        <dbReference type="ARBA" id="ARBA00017473"/>
    </source>
</evidence>
<dbReference type="PANTHER" id="PTHR43527">
    <property type="entry name" value="4-DIPHOSPHOCYTIDYL-2-C-METHYL-D-ERYTHRITOL KINASE, CHLOROPLASTIC"/>
    <property type="match status" value="1"/>
</dbReference>
<feature type="domain" description="GHMP kinase N-terminal" evidence="11">
    <location>
        <begin position="67"/>
        <end position="141"/>
    </location>
</feature>
<evidence type="ECO:0000256" key="10">
    <source>
        <dbReference type="SAM" id="MobiDB-lite"/>
    </source>
</evidence>
<proteinExistence type="inferred from homology"/>
<comment type="similarity">
    <text evidence="1 9">Belongs to the GHMP kinase family. IspE subfamily.</text>
</comment>
<dbReference type="NCBIfam" id="TIGR00154">
    <property type="entry name" value="ispE"/>
    <property type="match status" value="1"/>
</dbReference>
<dbReference type="PANTHER" id="PTHR43527:SF2">
    <property type="entry name" value="4-DIPHOSPHOCYTIDYL-2-C-METHYL-D-ERYTHRITOL KINASE, CHLOROPLASTIC"/>
    <property type="match status" value="1"/>
</dbReference>
<keyword evidence="9" id="KW-0414">Isoprene biosynthesis</keyword>
<dbReference type="PIRSF" id="PIRSF010376">
    <property type="entry name" value="IspE"/>
    <property type="match status" value="1"/>
</dbReference>
<dbReference type="Proteomes" id="UP001162891">
    <property type="component" value="Chromosome"/>
</dbReference>
<dbReference type="Gene3D" id="3.30.70.890">
    <property type="entry name" value="GHMP kinase, C-terminal domain"/>
    <property type="match status" value="1"/>
</dbReference>
<evidence type="ECO:0000256" key="4">
    <source>
        <dbReference type="ARBA" id="ARBA00022679"/>
    </source>
</evidence>
<comment type="pathway">
    <text evidence="9">Isoprenoid biosynthesis; isopentenyl diphosphate biosynthesis via DXP pathway; isopentenyl diphosphate from 1-deoxy-D-xylulose 5-phosphate: step 3/6.</text>
</comment>
<dbReference type="GO" id="GO:0016301">
    <property type="term" value="F:kinase activity"/>
    <property type="evidence" value="ECO:0007669"/>
    <property type="project" value="UniProtKB-KW"/>
</dbReference>
<name>A0ABM7WVX0_9BACT</name>
<evidence type="ECO:0000256" key="5">
    <source>
        <dbReference type="ARBA" id="ARBA00022741"/>
    </source>
</evidence>
<dbReference type="Gene3D" id="3.30.230.10">
    <property type="match status" value="1"/>
</dbReference>
<keyword evidence="7 9" id="KW-0067">ATP-binding</keyword>
<feature type="domain" description="GHMP kinase C-terminal" evidence="12">
    <location>
        <begin position="212"/>
        <end position="268"/>
    </location>
</feature>
<organism evidence="13 14">
    <name type="scientific">Anaeromyxobacter oryzae</name>
    <dbReference type="NCBI Taxonomy" id="2918170"/>
    <lineage>
        <taxon>Bacteria</taxon>
        <taxon>Pseudomonadati</taxon>
        <taxon>Myxococcota</taxon>
        <taxon>Myxococcia</taxon>
        <taxon>Myxococcales</taxon>
        <taxon>Cystobacterineae</taxon>
        <taxon>Anaeromyxobacteraceae</taxon>
        <taxon>Anaeromyxobacter</taxon>
    </lineage>
</organism>
<dbReference type="Pfam" id="PF00288">
    <property type="entry name" value="GHMP_kinases_N"/>
    <property type="match status" value="1"/>
</dbReference>
<evidence type="ECO:0000256" key="8">
    <source>
        <dbReference type="ARBA" id="ARBA00032554"/>
    </source>
</evidence>
<feature type="binding site" evidence="9">
    <location>
        <begin position="95"/>
        <end position="105"/>
    </location>
    <ligand>
        <name>ATP</name>
        <dbReference type="ChEBI" id="CHEBI:30616"/>
    </ligand>
</feature>
<dbReference type="EC" id="2.7.1.148" evidence="2 9"/>
<comment type="function">
    <text evidence="9">Catalyzes the phosphorylation of the position 2 hydroxy group of 4-diphosphocytidyl-2C-methyl-D-erythritol.</text>
</comment>
<dbReference type="Pfam" id="PF08544">
    <property type="entry name" value="GHMP_kinases_C"/>
    <property type="match status" value="1"/>
</dbReference>
<dbReference type="InterPro" id="IPR036554">
    <property type="entry name" value="GHMP_kinase_C_sf"/>
</dbReference>
<evidence type="ECO:0000259" key="11">
    <source>
        <dbReference type="Pfam" id="PF00288"/>
    </source>
</evidence>
<dbReference type="SUPFAM" id="SSF55060">
    <property type="entry name" value="GHMP Kinase, C-terminal domain"/>
    <property type="match status" value="1"/>
</dbReference>
<evidence type="ECO:0000259" key="12">
    <source>
        <dbReference type="Pfam" id="PF08544"/>
    </source>
</evidence>
<feature type="compositionally biased region" description="Low complexity" evidence="10">
    <location>
        <begin position="291"/>
        <end position="306"/>
    </location>
</feature>
<feature type="active site" evidence="9">
    <location>
        <position position="10"/>
    </location>
</feature>
<evidence type="ECO:0000256" key="9">
    <source>
        <dbReference type="HAMAP-Rule" id="MF_00061"/>
    </source>
</evidence>
<dbReference type="InterPro" id="IPR006204">
    <property type="entry name" value="GHMP_kinase_N_dom"/>
</dbReference>
<keyword evidence="5 9" id="KW-0547">Nucleotide-binding</keyword>
<gene>
    <name evidence="9 13" type="primary">ispE</name>
    <name evidence="13" type="ORF">AMOR_26490</name>
</gene>
<dbReference type="RefSeq" id="WP_248361839.1">
    <property type="nucleotide sequence ID" value="NZ_AP025591.1"/>
</dbReference>
<comment type="catalytic activity">
    <reaction evidence="9">
        <text>4-CDP-2-C-methyl-D-erythritol + ATP = 4-CDP-2-C-methyl-D-erythritol 2-phosphate + ADP + H(+)</text>
        <dbReference type="Rhea" id="RHEA:18437"/>
        <dbReference type="ChEBI" id="CHEBI:15378"/>
        <dbReference type="ChEBI" id="CHEBI:30616"/>
        <dbReference type="ChEBI" id="CHEBI:57823"/>
        <dbReference type="ChEBI" id="CHEBI:57919"/>
        <dbReference type="ChEBI" id="CHEBI:456216"/>
        <dbReference type="EC" id="2.7.1.148"/>
    </reaction>
</comment>
<keyword evidence="4 9" id="KW-0808">Transferase</keyword>
<evidence type="ECO:0000256" key="7">
    <source>
        <dbReference type="ARBA" id="ARBA00022840"/>
    </source>
</evidence>
<evidence type="ECO:0000256" key="2">
    <source>
        <dbReference type="ARBA" id="ARBA00012052"/>
    </source>
</evidence>
<evidence type="ECO:0000256" key="1">
    <source>
        <dbReference type="ARBA" id="ARBA00009684"/>
    </source>
</evidence>
<evidence type="ECO:0000313" key="13">
    <source>
        <dbReference type="EMBL" id="BDG03653.1"/>
    </source>
</evidence>
<dbReference type="InterPro" id="IPR004424">
    <property type="entry name" value="IspE"/>
</dbReference>